<dbReference type="Pfam" id="PF08267">
    <property type="entry name" value="Meth_synt_1"/>
    <property type="match status" value="1"/>
</dbReference>
<dbReference type="Proteomes" id="UP000305222">
    <property type="component" value="Unassembled WGS sequence"/>
</dbReference>
<protein>
    <submittedName>
        <fullName evidence="2">5-methyltetrahydropteroyltriglutamate--homocysteine S-methyltransferase</fullName>
    </submittedName>
</protein>
<dbReference type="SUPFAM" id="SSF51726">
    <property type="entry name" value="UROD/MetE-like"/>
    <property type="match status" value="1"/>
</dbReference>
<gene>
    <name evidence="2" type="ORF">FC699_37610</name>
</gene>
<dbReference type="InterPro" id="IPR013215">
    <property type="entry name" value="Cbl-indep_Met_Synth_N"/>
</dbReference>
<dbReference type="AlphaFoldDB" id="A0A4V5TNM5"/>
<dbReference type="GO" id="GO:0008652">
    <property type="term" value="P:amino acid biosynthetic process"/>
    <property type="evidence" value="ECO:0007669"/>
    <property type="project" value="InterPro"/>
</dbReference>
<name>A0A4V5TNM5_9BACI</name>
<comment type="caution">
    <text evidence="2">The sequence shown here is derived from an EMBL/GenBank/DDBJ whole genome shotgun (WGS) entry which is preliminary data.</text>
</comment>
<dbReference type="Gene3D" id="3.20.20.210">
    <property type="match status" value="1"/>
</dbReference>
<proteinExistence type="predicted"/>
<feature type="domain" description="Cobalamin-independent methionine synthase MetE N-terminal" evidence="1">
    <location>
        <begin position="2"/>
        <end position="78"/>
    </location>
</feature>
<evidence type="ECO:0000313" key="3">
    <source>
        <dbReference type="Proteomes" id="UP000305222"/>
    </source>
</evidence>
<keyword evidence="2" id="KW-0489">Methyltransferase</keyword>
<keyword evidence="2" id="KW-0808">Transferase</keyword>
<dbReference type="GO" id="GO:0008270">
    <property type="term" value="F:zinc ion binding"/>
    <property type="evidence" value="ECO:0007669"/>
    <property type="project" value="InterPro"/>
</dbReference>
<dbReference type="InterPro" id="IPR038071">
    <property type="entry name" value="UROD/MetE-like_sf"/>
</dbReference>
<feature type="non-terminal residue" evidence="2">
    <location>
        <position position="1"/>
    </location>
</feature>
<dbReference type="EMBL" id="SZON01003945">
    <property type="protein sequence ID" value="TKI76493.1"/>
    <property type="molecule type" value="Genomic_DNA"/>
</dbReference>
<organism evidence="2 3">
    <name type="scientific">Bacillus wiedmannii</name>
    <dbReference type="NCBI Taxonomy" id="1890302"/>
    <lineage>
        <taxon>Bacteria</taxon>
        <taxon>Bacillati</taxon>
        <taxon>Bacillota</taxon>
        <taxon>Bacilli</taxon>
        <taxon>Bacillales</taxon>
        <taxon>Bacillaceae</taxon>
        <taxon>Bacillus</taxon>
        <taxon>Bacillus cereus group</taxon>
    </lineage>
</organism>
<feature type="non-terminal residue" evidence="2">
    <location>
        <position position="79"/>
    </location>
</feature>
<accession>A0A4V5TNM5</accession>
<evidence type="ECO:0000259" key="1">
    <source>
        <dbReference type="Pfam" id="PF08267"/>
    </source>
</evidence>
<evidence type="ECO:0000313" key="2">
    <source>
        <dbReference type="EMBL" id="TKI76493.1"/>
    </source>
</evidence>
<dbReference type="GO" id="GO:0003871">
    <property type="term" value="F:5-methyltetrahydropteroyltriglutamate-homocysteine S-methyltransferase activity"/>
    <property type="evidence" value="ECO:0007669"/>
    <property type="project" value="InterPro"/>
</dbReference>
<reference evidence="2 3" key="1">
    <citation type="journal article" date="2019" name="Environ. Microbiol.">
        <title>An active ?-lactamase is a part of an orchestrated cell wall stress resistance network of Bacillus subtilis and related rhizosphere species.</title>
        <authorList>
            <person name="Bucher T."/>
            <person name="Keren-Paz A."/>
            <person name="Hausser J."/>
            <person name="Olender T."/>
            <person name="Cytryn E."/>
            <person name="Kolodkin-Gal I."/>
        </authorList>
    </citation>
    <scope>NUCLEOTIDE SEQUENCE [LARGE SCALE GENOMIC DNA]</scope>
    <source>
        <strain evidence="2 3">I5</strain>
    </source>
</reference>
<sequence>SLKDNRPLRLYEEAKQELGVDGKPVILGPYTFLKLAKGYTQEQFATILKQLVAPYVQLLSELHAAGAQVIQVDEPIFAS</sequence>
<dbReference type="PANTHER" id="PTHR30519">
    <property type="entry name" value="5-METHYLTETRAHYDROPTEROYLTRIGLUTAMATE--HOMOCYSTEINE METHYLTRANSFERASE"/>
    <property type="match status" value="1"/>
</dbReference>
<dbReference type="GO" id="GO:0032259">
    <property type="term" value="P:methylation"/>
    <property type="evidence" value="ECO:0007669"/>
    <property type="project" value="UniProtKB-KW"/>
</dbReference>